<dbReference type="InterPro" id="IPR008921">
    <property type="entry name" value="DNA_pol3_clamp-load_cplx_C"/>
</dbReference>
<evidence type="ECO:0000256" key="8">
    <source>
        <dbReference type="ARBA" id="ARBA00022840"/>
    </source>
</evidence>
<dbReference type="Gene3D" id="1.10.8.60">
    <property type="match status" value="1"/>
</dbReference>
<dbReference type="PANTHER" id="PTHR11669:SF0">
    <property type="entry name" value="PROTEIN STICHEL-LIKE 2"/>
    <property type="match status" value="1"/>
</dbReference>
<dbReference type="InterPro" id="IPR045085">
    <property type="entry name" value="HLD_clamp_pol_III_gamma_tau"/>
</dbReference>
<dbReference type="InterPro" id="IPR027417">
    <property type="entry name" value="P-loop_NTPase"/>
</dbReference>
<dbReference type="CDD" id="cd00009">
    <property type="entry name" value="AAA"/>
    <property type="match status" value="1"/>
</dbReference>
<reference evidence="14 15" key="1">
    <citation type="journal article" date="2011" name="J. Bacteriol.">
        <title>Genome sequence of Chthoniobacter flavus Ellin428, an aerobic heterotrophic soil bacterium.</title>
        <authorList>
            <person name="Kant R."/>
            <person name="van Passel M.W."/>
            <person name="Palva A."/>
            <person name="Lucas S."/>
            <person name="Lapidus A."/>
            <person name="Glavina Del Rio T."/>
            <person name="Dalin E."/>
            <person name="Tice H."/>
            <person name="Bruce D."/>
            <person name="Goodwin L."/>
            <person name="Pitluck S."/>
            <person name="Larimer F.W."/>
            <person name="Land M.L."/>
            <person name="Hauser L."/>
            <person name="Sangwan P."/>
            <person name="de Vos W.M."/>
            <person name="Janssen P.H."/>
            <person name="Smidt H."/>
        </authorList>
    </citation>
    <scope>NUCLEOTIDE SEQUENCE [LARGE SCALE GENOMIC DNA]</scope>
    <source>
        <strain evidence="14 15">Ellin428</strain>
    </source>
</reference>
<keyword evidence="2 11" id="KW-0808">Transferase</keyword>
<name>B4CYL6_9BACT</name>
<comment type="similarity">
    <text evidence="1 11">Belongs to the DnaX/STICHEL family.</text>
</comment>
<keyword evidence="4 11" id="KW-0235">DNA replication</keyword>
<dbReference type="SMART" id="SM00382">
    <property type="entry name" value="AAA"/>
    <property type="match status" value="1"/>
</dbReference>
<dbReference type="EMBL" id="ABVL01000004">
    <property type="protein sequence ID" value="EDY20557.1"/>
    <property type="molecule type" value="Genomic_DNA"/>
</dbReference>
<evidence type="ECO:0000313" key="14">
    <source>
        <dbReference type="EMBL" id="EDY20557.1"/>
    </source>
</evidence>
<accession>B4CYL6</accession>
<dbReference type="InParanoid" id="B4CYL6"/>
<feature type="domain" description="AAA+ ATPase" evidence="13">
    <location>
        <begin position="22"/>
        <end position="165"/>
    </location>
</feature>
<gene>
    <name evidence="11" type="primary">dnaX</name>
    <name evidence="14" type="ORF">CfE428DRAFT_1754</name>
</gene>
<evidence type="ECO:0000256" key="1">
    <source>
        <dbReference type="ARBA" id="ARBA00006360"/>
    </source>
</evidence>
<keyword evidence="15" id="KW-1185">Reference proteome</keyword>
<keyword evidence="8 11" id="KW-0067">ATP-binding</keyword>
<sequence length="598" mass="64058">MRSSAQAHIVTTLKNAIAQNRLAQAYLFVGPRGTGKTSTARIFAKALNCVHAPTTNPCGVCDMCKEIAAGNSLNVLEFDAASNTQVDKIREIIIDNVKYAPTRGNYKLYIVDEVHMLSNSSFNALLKTLEEPPPHVKFVFATTDVQKVPTTIISRCQRFDLRRIPTPEIAQHLLFIAGKEAIELTPTAAESIARGAEGGLRDAESMLDQLVAFCGDKIDEQNVLNIFGFTARQTVAELCEHLINGHTGAALGAIQKQSDAGKDLSRLMADLIEHLRNLLVAQSAPETLHEDLSAEAIAELTAQAGRIAADKLLNLIEQFADAESRMKWAANKKMHFEIAAIRAVQTLGQASLTEVLDTLTAIRGGGAMPERPVKKVEAPKTPVAAVAEKKTERPKPAPVSSPAPVAEPAAPVSVPAPAEAPASRPSLSAFVAASIGGSEKKTPAAAPKPDPKVSAEPAHKVEAKPAATVAPSANAQELWPQLVTRVRKDRPLISDWVESGQLTDVSSGVALLSFPPSADLARDTCERPNNRGFLEKLLTELTGAPVTLKTETRAGLVVEKLAREEAKPEPKVDPMEAFKNDPLIQKALAEFKAEILPA</sequence>
<dbReference type="Pfam" id="PF22608">
    <property type="entry name" value="DNAX_ATPase_lid"/>
    <property type="match status" value="1"/>
</dbReference>
<evidence type="ECO:0000313" key="15">
    <source>
        <dbReference type="Proteomes" id="UP000005824"/>
    </source>
</evidence>
<dbReference type="InterPro" id="IPR001270">
    <property type="entry name" value="ClpA/B"/>
</dbReference>
<feature type="compositionally biased region" description="Low complexity" evidence="12">
    <location>
        <begin position="402"/>
        <end position="422"/>
    </location>
</feature>
<evidence type="ECO:0000256" key="7">
    <source>
        <dbReference type="ARBA" id="ARBA00022833"/>
    </source>
</evidence>
<feature type="region of interest" description="Disordered" evidence="12">
    <location>
        <begin position="366"/>
        <end position="422"/>
    </location>
</feature>
<dbReference type="STRING" id="497964.CfE428DRAFT_1754"/>
<evidence type="ECO:0000256" key="2">
    <source>
        <dbReference type="ARBA" id="ARBA00022679"/>
    </source>
</evidence>
<dbReference type="FunCoup" id="B4CYL6">
    <property type="interactions" value="145"/>
</dbReference>
<evidence type="ECO:0000256" key="3">
    <source>
        <dbReference type="ARBA" id="ARBA00022695"/>
    </source>
</evidence>
<dbReference type="EC" id="2.7.7.7" evidence="11"/>
<dbReference type="Proteomes" id="UP000005824">
    <property type="component" value="Unassembled WGS sequence"/>
</dbReference>
<dbReference type="InterPro" id="IPR012763">
    <property type="entry name" value="DNA_pol_III_sug/sutau_N"/>
</dbReference>
<dbReference type="NCBIfam" id="NF004046">
    <property type="entry name" value="PRK05563.1"/>
    <property type="match status" value="1"/>
</dbReference>
<keyword evidence="9 11" id="KW-0239">DNA-directed DNA polymerase</keyword>
<comment type="function">
    <text evidence="11">DNA polymerase III is a complex, multichain enzyme responsible for most of the replicative synthesis in bacteria. This DNA polymerase also exhibits 3' to 5' exonuclease activity.</text>
</comment>
<dbReference type="AlphaFoldDB" id="B4CYL6"/>
<dbReference type="GO" id="GO:0006261">
    <property type="term" value="P:DNA-templated DNA replication"/>
    <property type="evidence" value="ECO:0007669"/>
    <property type="project" value="TreeGrafter"/>
</dbReference>
<dbReference type="GO" id="GO:0005524">
    <property type="term" value="F:ATP binding"/>
    <property type="evidence" value="ECO:0007669"/>
    <property type="project" value="UniProtKB-KW"/>
</dbReference>
<proteinExistence type="inferred from homology"/>
<dbReference type="Gene3D" id="3.40.50.300">
    <property type="entry name" value="P-loop containing nucleotide triphosphate hydrolases"/>
    <property type="match status" value="1"/>
</dbReference>
<evidence type="ECO:0000256" key="4">
    <source>
        <dbReference type="ARBA" id="ARBA00022705"/>
    </source>
</evidence>
<dbReference type="SUPFAM" id="SSF48019">
    <property type="entry name" value="post-AAA+ oligomerization domain-like"/>
    <property type="match status" value="1"/>
</dbReference>
<dbReference type="Pfam" id="PF12169">
    <property type="entry name" value="DNA_pol3_gamma3"/>
    <property type="match status" value="1"/>
</dbReference>
<feature type="compositionally biased region" description="Basic and acidic residues" evidence="12">
    <location>
        <begin position="449"/>
        <end position="463"/>
    </location>
</feature>
<dbReference type="CDD" id="cd18137">
    <property type="entry name" value="HLD_clamp_pol_III_gamma_tau"/>
    <property type="match status" value="1"/>
</dbReference>
<dbReference type="InterPro" id="IPR003593">
    <property type="entry name" value="AAA+_ATPase"/>
</dbReference>
<keyword evidence="6 11" id="KW-0547">Nucleotide-binding</keyword>
<dbReference type="GO" id="GO:0003677">
    <property type="term" value="F:DNA binding"/>
    <property type="evidence" value="ECO:0007669"/>
    <property type="project" value="InterPro"/>
</dbReference>
<keyword evidence="5" id="KW-0479">Metal-binding</keyword>
<protein>
    <recommendedName>
        <fullName evidence="11">DNA polymerase III subunit gamma/tau</fullName>
        <ecNumber evidence="11">2.7.7.7</ecNumber>
    </recommendedName>
</protein>
<comment type="caution">
    <text evidence="14">The sequence shown here is derived from an EMBL/GenBank/DDBJ whole genome shotgun (WGS) entry which is preliminary data.</text>
</comment>
<dbReference type="eggNOG" id="COG2812">
    <property type="taxonomic scope" value="Bacteria"/>
</dbReference>
<dbReference type="Pfam" id="PF13177">
    <property type="entry name" value="DNA_pol3_delta2"/>
    <property type="match status" value="1"/>
</dbReference>
<organism evidence="14 15">
    <name type="scientific">Chthoniobacter flavus Ellin428</name>
    <dbReference type="NCBI Taxonomy" id="497964"/>
    <lineage>
        <taxon>Bacteria</taxon>
        <taxon>Pseudomonadati</taxon>
        <taxon>Verrucomicrobiota</taxon>
        <taxon>Spartobacteria</taxon>
        <taxon>Chthoniobacterales</taxon>
        <taxon>Chthoniobacteraceae</taxon>
        <taxon>Chthoniobacter</taxon>
    </lineage>
</organism>
<evidence type="ECO:0000256" key="10">
    <source>
        <dbReference type="ARBA" id="ARBA00049244"/>
    </source>
</evidence>
<dbReference type="Gene3D" id="1.20.272.10">
    <property type="match status" value="1"/>
</dbReference>
<dbReference type="GO" id="GO:0009360">
    <property type="term" value="C:DNA polymerase III complex"/>
    <property type="evidence" value="ECO:0007669"/>
    <property type="project" value="InterPro"/>
</dbReference>
<dbReference type="PRINTS" id="PR00300">
    <property type="entry name" value="CLPPROTEASEA"/>
</dbReference>
<evidence type="ECO:0000259" key="13">
    <source>
        <dbReference type="SMART" id="SM00382"/>
    </source>
</evidence>
<dbReference type="InterPro" id="IPR050238">
    <property type="entry name" value="DNA_Rep/Repair_Clamp_Loader"/>
</dbReference>
<keyword evidence="3 11" id="KW-0548">Nucleotidyltransferase</keyword>
<dbReference type="InterPro" id="IPR022754">
    <property type="entry name" value="DNA_pol_III_gamma-3"/>
</dbReference>
<evidence type="ECO:0000256" key="9">
    <source>
        <dbReference type="ARBA" id="ARBA00022932"/>
    </source>
</evidence>
<feature type="region of interest" description="Disordered" evidence="12">
    <location>
        <begin position="438"/>
        <end position="469"/>
    </location>
</feature>
<evidence type="ECO:0000256" key="11">
    <source>
        <dbReference type="RuleBase" id="RU364063"/>
    </source>
</evidence>
<evidence type="ECO:0000256" key="5">
    <source>
        <dbReference type="ARBA" id="ARBA00022723"/>
    </source>
</evidence>
<comment type="subunit">
    <text evidence="11">DNA polymerase III contains a core (composed of alpha, epsilon and theta chains) that associates with a tau subunit. This core dimerizes to form the POLIII' complex. PolIII' associates with the gamma complex (composed of gamma, delta, delta', psi and chi chains) and with the beta chain to form the complete DNA polymerase III complex.</text>
</comment>
<evidence type="ECO:0000256" key="12">
    <source>
        <dbReference type="SAM" id="MobiDB-lite"/>
    </source>
</evidence>
<dbReference type="PANTHER" id="PTHR11669">
    <property type="entry name" value="REPLICATION FACTOR C / DNA POLYMERASE III GAMMA-TAU SUBUNIT"/>
    <property type="match status" value="1"/>
</dbReference>
<dbReference type="NCBIfam" id="TIGR02397">
    <property type="entry name" value="dnaX_nterm"/>
    <property type="match status" value="1"/>
</dbReference>
<dbReference type="FunFam" id="3.40.50.300:FF:000014">
    <property type="entry name" value="DNA polymerase III subunit gamma/tau"/>
    <property type="match status" value="1"/>
</dbReference>
<dbReference type="GO" id="GO:0003887">
    <property type="term" value="F:DNA-directed DNA polymerase activity"/>
    <property type="evidence" value="ECO:0007669"/>
    <property type="project" value="UniProtKB-KW"/>
</dbReference>
<dbReference type="GO" id="GO:0046872">
    <property type="term" value="F:metal ion binding"/>
    <property type="evidence" value="ECO:0007669"/>
    <property type="project" value="UniProtKB-KW"/>
</dbReference>
<comment type="catalytic activity">
    <reaction evidence="10 11">
        <text>DNA(n) + a 2'-deoxyribonucleoside 5'-triphosphate = DNA(n+1) + diphosphate</text>
        <dbReference type="Rhea" id="RHEA:22508"/>
        <dbReference type="Rhea" id="RHEA-COMP:17339"/>
        <dbReference type="Rhea" id="RHEA-COMP:17340"/>
        <dbReference type="ChEBI" id="CHEBI:33019"/>
        <dbReference type="ChEBI" id="CHEBI:61560"/>
        <dbReference type="ChEBI" id="CHEBI:173112"/>
        <dbReference type="EC" id="2.7.7.7"/>
    </reaction>
</comment>
<dbReference type="SUPFAM" id="SSF52540">
    <property type="entry name" value="P-loop containing nucleoside triphosphate hydrolases"/>
    <property type="match status" value="1"/>
</dbReference>
<dbReference type="RefSeq" id="WP_006979080.1">
    <property type="nucleotide sequence ID" value="NZ_ABVL01000004.1"/>
</dbReference>
<evidence type="ECO:0000256" key="6">
    <source>
        <dbReference type="ARBA" id="ARBA00022741"/>
    </source>
</evidence>
<keyword evidence="7" id="KW-0862">Zinc</keyword>